<accession>A0A0E9WYJ9</accession>
<dbReference type="GO" id="GO:0033108">
    <property type="term" value="P:mitochondrial respiratory chain complex assembly"/>
    <property type="evidence" value="ECO:0007669"/>
    <property type="project" value="TreeGrafter"/>
</dbReference>
<dbReference type="Gene3D" id="1.10.287.1130">
    <property type="entry name" value="CytochromE C oxidase copper chaperone"/>
    <property type="match status" value="1"/>
</dbReference>
<feature type="region of interest" description="Disordered" evidence="6">
    <location>
        <begin position="1"/>
        <end position="21"/>
    </location>
</feature>
<keyword evidence="3" id="KW-1015">Disulfide bond</keyword>
<dbReference type="InterPro" id="IPR051040">
    <property type="entry name" value="COX23"/>
</dbReference>
<dbReference type="GO" id="GO:0005758">
    <property type="term" value="C:mitochondrial intermembrane space"/>
    <property type="evidence" value="ECO:0007669"/>
    <property type="project" value="UniProtKB-SubCell"/>
</dbReference>
<gene>
    <name evidence="8" type="ORF">ANANG_G00080280</name>
</gene>
<evidence type="ECO:0000256" key="3">
    <source>
        <dbReference type="ARBA" id="ARBA00023157"/>
    </source>
</evidence>
<dbReference type="PROSITE" id="PS51808">
    <property type="entry name" value="CHCH"/>
    <property type="match status" value="1"/>
</dbReference>
<evidence type="ECO:0000256" key="4">
    <source>
        <dbReference type="ARBA" id="ARBA00038205"/>
    </source>
</evidence>
<sequence>MTSNVRKVRDHDSNPCIEESDGSRKCLDANGYNKEMCTAYFQRYKECRKFWHEIMITRRRGGVKPDMPTADERQEILAALGRKPY</sequence>
<evidence type="ECO:0000313" key="8">
    <source>
        <dbReference type="EMBL" id="KAG5850254.1"/>
    </source>
</evidence>
<dbReference type="PANTHER" id="PTHR46811:SF1">
    <property type="entry name" value="COILED-COIL-HELIX-COILED-COIL-HELIX DOMAIN-CONTAINING PROTEIN 7"/>
    <property type="match status" value="1"/>
</dbReference>
<comment type="subcellular location">
    <subcellularLocation>
        <location evidence="1">Mitochondrion intermembrane space</location>
    </subcellularLocation>
</comment>
<dbReference type="SUPFAM" id="SSF47072">
    <property type="entry name" value="Cysteine alpha-hairpin motif"/>
    <property type="match status" value="1"/>
</dbReference>
<evidence type="ECO:0000256" key="2">
    <source>
        <dbReference type="ARBA" id="ARBA00023128"/>
    </source>
</evidence>
<reference evidence="7" key="1">
    <citation type="submission" date="2014-11" db="EMBL/GenBank/DDBJ databases">
        <authorList>
            <person name="Amaro Gonzalez C."/>
        </authorList>
    </citation>
    <scope>NUCLEOTIDE SEQUENCE</scope>
</reference>
<proteinExistence type="inferred from homology"/>
<dbReference type="InterPro" id="IPR009069">
    <property type="entry name" value="Cys_alpha_HP_mot_SF"/>
</dbReference>
<evidence type="ECO:0000256" key="6">
    <source>
        <dbReference type="SAM" id="MobiDB-lite"/>
    </source>
</evidence>
<evidence type="ECO:0000256" key="5">
    <source>
        <dbReference type="ARBA" id="ARBA00039509"/>
    </source>
</evidence>
<dbReference type="OMA" id="QELSYKC"/>
<dbReference type="EMBL" id="JAFIRN010000004">
    <property type="protein sequence ID" value="KAG5850254.1"/>
    <property type="molecule type" value="Genomic_DNA"/>
</dbReference>
<dbReference type="Proteomes" id="UP001044222">
    <property type="component" value="Unassembled WGS sequence"/>
</dbReference>
<comment type="similarity">
    <text evidence="4">Belongs to the CHCHD7 family.</text>
</comment>
<dbReference type="InterPro" id="IPR048280">
    <property type="entry name" value="COX6B-like"/>
</dbReference>
<name>A0A0E9WYJ9_ANGAN</name>
<keyword evidence="2" id="KW-0496">Mitochondrion</keyword>
<dbReference type="EMBL" id="GBXM01013867">
    <property type="protein sequence ID" value="JAH94710.1"/>
    <property type="molecule type" value="Transcribed_RNA"/>
</dbReference>
<protein>
    <recommendedName>
        <fullName evidence="5">Coiled-coil-helix-coiled-coil-helix domain-containing protein 7</fullName>
    </recommendedName>
</protein>
<dbReference type="Pfam" id="PF02297">
    <property type="entry name" value="COX6B"/>
    <property type="match status" value="1"/>
</dbReference>
<organism evidence="7">
    <name type="scientific">Anguilla anguilla</name>
    <name type="common">European freshwater eel</name>
    <name type="synonym">Muraena anguilla</name>
    <dbReference type="NCBI Taxonomy" id="7936"/>
    <lineage>
        <taxon>Eukaryota</taxon>
        <taxon>Metazoa</taxon>
        <taxon>Chordata</taxon>
        <taxon>Craniata</taxon>
        <taxon>Vertebrata</taxon>
        <taxon>Euteleostomi</taxon>
        <taxon>Actinopterygii</taxon>
        <taxon>Neopterygii</taxon>
        <taxon>Teleostei</taxon>
        <taxon>Anguilliformes</taxon>
        <taxon>Anguillidae</taxon>
        <taxon>Anguilla</taxon>
    </lineage>
</organism>
<keyword evidence="9" id="KW-1185">Reference proteome</keyword>
<dbReference type="OrthoDB" id="9971592at2759"/>
<reference evidence="7" key="2">
    <citation type="journal article" date="2015" name="Fish Shellfish Immunol.">
        <title>Early steps in the European eel (Anguilla anguilla)-Vibrio vulnificus interaction in the gills: Role of the RtxA13 toxin.</title>
        <authorList>
            <person name="Callol A."/>
            <person name="Pajuelo D."/>
            <person name="Ebbesson L."/>
            <person name="Teles M."/>
            <person name="MacKenzie S."/>
            <person name="Amaro C."/>
        </authorList>
    </citation>
    <scope>NUCLEOTIDE SEQUENCE</scope>
</reference>
<evidence type="ECO:0000313" key="9">
    <source>
        <dbReference type="Proteomes" id="UP001044222"/>
    </source>
</evidence>
<dbReference type="PANTHER" id="PTHR46811">
    <property type="entry name" value="COILED-COIL-HELIX-COILED-COIL-HELIX DOMAIN-CONTAINING PROTEIN 7"/>
    <property type="match status" value="1"/>
</dbReference>
<evidence type="ECO:0000256" key="1">
    <source>
        <dbReference type="ARBA" id="ARBA00004569"/>
    </source>
</evidence>
<reference evidence="8" key="3">
    <citation type="submission" date="2021-01" db="EMBL/GenBank/DDBJ databases">
        <title>A chromosome-scale assembly of European eel, Anguilla anguilla.</title>
        <authorList>
            <person name="Henkel C."/>
            <person name="Jong-Raadsen S.A."/>
            <person name="Dufour S."/>
            <person name="Weltzien F.-A."/>
            <person name="Palstra A.P."/>
            <person name="Pelster B."/>
            <person name="Spaink H.P."/>
            <person name="Van Den Thillart G.E."/>
            <person name="Jansen H."/>
            <person name="Zahm M."/>
            <person name="Klopp C."/>
            <person name="Cedric C."/>
            <person name="Louis A."/>
            <person name="Berthelot C."/>
            <person name="Parey E."/>
            <person name="Roest Crollius H."/>
            <person name="Montfort J."/>
            <person name="Robinson-Rechavi M."/>
            <person name="Bucao C."/>
            <person name="Bouchez O."/>
            <person name="Gislard M."/>
            <person name="Lluch J."/>
            <person name="Milhes M."/>
            <person name="Lampietro C."/>
            <person name="Lopez Roques C."/>
            <person name="Donnadieu C."/>
            <person name="Braasch I."/>
            <person name="Desvignes T."/>
            <person name="Postlethwait J."/>
            <person name="Bobe J."/>
            <person name="Guiguen Y."/>
            <person name="Dirks R."/>
        </authorList>
    </citation>
    <scope>NUCLEOTIDE SEQUENCE</scope>
    <source>
        <strain evidence="8">Tag_6206</strain>
        <tissue evidence="8">Liver</tissue>
    </source>
</reference>
<dbReference type="AlphaFoldDB" id="A0A0E9WYJ9"/>
<evidence type="ECO:0000313" key="7">
    <source>
        <dbReference type="EMBL" id="JAH94710.1"/>
    </source>
</evidence>